<keyword evidence="2" id="KW-1185">Reference proteome</keyword>
<sequence length="149" mass="16819">MYVGKQYQLGNRTAPPTYGQPCDHVINQKKNQAFSFLLQLASAELFSNLTRSFAAILPNATGCGYASPFVYTVHNRNHPLDPLGGDLFKQSRVGLPLSRDSHSRRAERSRVRVYDRLARLYCLVSLFMHQPYVLHATSEVDNGIYTQVT</sequence>
<evidence type="ECO:0000313" key="1">
    <source>
        <dbReference type="EMBL" id="KAE8361260.1"/>
    </source>
</evidence>
<proteinExistence type="predicted"/>
<dbReference type="RefSeq" id="XP_031924341.1">
    <property type="nucleotide sequence ID" value="XM_032076283.1"/>
</dbReference>
<reference evidence="1 2" key="1">
    <citation type="submission" date="2019-04" db="EMBL/GenBank/DDBJ databases">
        <title>Friends and foes A comparative genomics studyof 23 Aspergillus species from section Flavi.</title>
        <authorList>
            <consortium name="DOE Joint Genome Institute"/>
            <person name="Kjaerbolling I."/>
            <person name="Vesth T."/>
            <person name="Frisvad J.C."/>
            <person name="Nybo J.L."/>
            <person name="Theobald S."/>
            <person name="Kildgaard S."/>
            <person name="Isbrandt T."/>
            <person name="Kuo A."/>
            <person name="Sato A."/>
            <person name="Lyhne E.K."/>
            <person name="Kogle M.E."/>
            <person name="Wiebenga A."/>
            <person name="Kun R.S."/>
            <person name="Lubbers R.J."/>
            <person name="Makela M.R."/>
            <person name="Barry K."/>
            <person name="Chovatia M."/>
            <person name="Clum A."/>
            <person name="Daum C."/>
            <person name="Haridas S."/>
            <person name="He G."/>
            <person name="LaButti K."/>
            <person name="Lipzen A."/>
            <person name="Mondo S."/>
            <person name="Riley R."/>
            <person name="Salamov A."/>
            <person name="Simmons B.A."/>
            <person name="Magnuson J.K."/>
            <person name="Henrissat B."/>
            <person name="Mortensen U.H."/>
            <person name="Larsen T.O."/>
            <person name="Devries R.P."/>
            <person name="Grigoriev I.V."/>
            <person name="Machida M."/>
            <person name="Baker S.E."/>
            <person name="Andersen M.R."/>
        </authorList>
    </citation>
    <scope>NUCLEOTIDE SEQUENCE [LARGE SCALE GENOMIC DNA]</scope>
    <source>
        <strain evidence="1 2">CBS 763.97</strain>
    </source>
</reference>
<dbReference type="EMBL" id="ML737742">
    <property type="protein sequence ID" value="KAE8361260.1"/>
    <property type="molecule type" value="Genomic_DNA"/>
</dbReference>
<name>A0A5N6ZY93_9EURO</name>
<dbReference type="AlphaFoldDB" id="A0A5N6ZY93"/>
<dbReference type="Proteomes" id="UP000326268">
    <property type="component" value="Unassembled WGS sequence"/>
</dbReference>
<accession>A0A5N6ZY93</accession>
<protein>
    <submittedName>
        <fullName evidence="1">Uncharacterized protein</fullName>
    </submittedName>
</protein>
<dbReference type="GeneID" id="43660729"/>
<evidence type="ECO:0000313" key="2">
    <source>
        <dbReference type="Proteomes" id="UP000326268"/>
    </source>
</evidence>
<gene>
    <name evidence="1" type="ORF">BDV27DRAFT_30672</name>
</gene>
<organism evidence="1 2">
    <name type="scientific">Aspergillus caelatus</name>
    <dbReference type="NCBI Taxonomy" id="61420"/>
    <lineage>
        <taxon>Eukaryota</taxon>
        <taxon>Fungi</taxon>
        <taxon>Dikarya</taxon>
        <taxon>Ascomycota</taxon>
        <taxon>Pezizomycotina</taxon>
        <taxon>Eurotiomycetes</taxon>
        <taxon>Eurotiomycetidae</taxon>
        <taxon>Eurotiales</taxon>
        <taxon>Aspergillaceae</taxon>
        <taxon>Aspergillus</taxon>
        <taxon>Aspergillus subgen. Circumdati</taxon>
    </lineage>
</organism>